<reference evidence="9" key="1">
    <citation type="submission" date="2016-10" db="EMBL/GenBank/DDBJ databases">
        <authorList>
            <person name="Varghese N."/>
            <person name="Submissions S."/>
        </authorList>
    </citation>
    <scope>NUCLEOTIDE SEQUENCE [LARGE SCALE GENOMIC DNA]</scope>
    <source>
        <strain evidence="9">ATCC 700379</strain>
    </source>
</reference>
<keyword evidence="1 5" id="KW-0963">Cytoplasm</keyword>
<dbReference type="GO" id="GO:0005737">
    <property type="term" value="C:cytoplasm"/>
    <property type="evidence" value="ECO:0007669"/>
    <property type="project" value="UniProtKB-SubCell"/>
</dbReference>
<dbReference type="InterPro" id="IPR011033">
    <property type="entry name" value="PRC_barrel-like_sf"/>
</dbReference>
<keyword evidence="2 5" id="KW-0690">Ribosome biogenesis</keyword>
<dbReference type="Gene3D" id="2.40.30.60">
    <property type="entry name" value="RimM"/>
    <property type="match status" value="1"/>
</dbReference>
<dbReference type="GO" id="GO:0005840">
    <property type="term" value="C:ribosome"/>
    <property type="evidence" value="ECO:0007669"/>
    <property type="project" value="InterPro"/>
</dbReference>
<dbReference type="AlphaFoldDB" id="A0A1I2NES7"/>
<evidence type="ECO:0000256" key="3">
    <source>
        <dbReference type="ARBA" id="ARBA00022552"/>
    </source>
</evidence>
<dbReference type="Gene3D" id="2.30.30.240">
    <property type="entry name" value="PRC-barrel domain"/>
    <property type="match status" value="1"/>
</dbReference>
<dbReference type="InterPro" id="IPR036976">
    <property type="entry name" value="RimM_N_sf"/>
</dbReference>
<name>A0A1I2NES7_9BACL</name>
<dbReference type="RefSeq" id="WP_093669592.1">
    <property type="nucleotide sequence ID" value="NZ_FOOY01000003.1"/>
</dbReference>
<evidence type="ECO:0000313" key="8">
    <source>
        <dbReference type="EMBL" id="SFG02073.1"/>
    </source>
</evidence>
<dbReference type="GO" id="GO:0043022">
    <property type="term" value="F:ribosome binding"/>
    <property type="evidence" value="ECO:0007669"/>
    <property type="project" value="InterPro"/>
</dbReference>
<dbReference type="PANTHER" id="PTHR33692">
    <property type="entry name" value="RIBOSOME MATURATION FACTOR RIMM"/>
    <property type="match status" value="1"/>
</dbReference>
<dbReference type="SUPFAM" id="SSF50346">
    <property type="entry name" value="PRC-barrel domain"/>
    <property type="match status" value="1"/>
</dbReference>
<dbReference type="GO" id="GO:0042274">
    <property type="term" value="P:ribosomal small subunit biogenesis"/>
    <property type="evidence" value="ECO:0007669"/>
    <property type="project" value="UniProtKB-UniRule"/>
</dbReference>
<dbReference type="EMBL" id="FOOY01000003">
    <property type="protein sequence ID" value="SFG02073.1"/>
    <property type="molecule type" value="Genomic_DNA"/>
</dbReference>
<organism evidence="8 9">
    <name type="scientific">Sporolactobacillus nakayamae</name>
    <dbReference type="NCBI Taxonomy" id="269670"/>
    <lineage>
        <taxon>Bacteria</taxon>
        <taxon>Bacillati</taxon>
        <taxon>Bacillota</taxon>
        <taxon>Bacilli</taxon>
        <taxon>Bacillales</taxon>
        <taxon>Sporolactobacillaceae</taxon>
        <taxon>Sporolactobacillus</taxon>
    </lineage>
</organism>
<dbReference type="NCBIfam" id="TIGR02273">
    <property type="entry name" value="16S_RimM"/>
    <property type="match status" value="1"/>
</dbReference>
<dbReference type="STRING" id="269670.SAMN02982927_00442"/>
<evidence type="ECO:0000259" key="7">
    <source>
        <dbReference type="Pfam" id="PF05239"/>
    </source>
</evidence>
<comment type="subunit">
    <text evidence="5">Binds ribosomal protein uS19.</text>
</comment>
<feature type="domain" description="PRC-barrel" evidence="7">
    <location>
        <begin position="100"/>
        <end position="169"/>
    </location>
</feature>
<comment type="function">
    <text evidence="5">An accessory protein needed during the final step in the assembly of 30S ribosomal subunit, possibly for assembly of the head region. Essential for efficient processing of 16S rRNA. May be needed both before and after RbfA during the maturation of 16S rRNA. It has affinity for free ribosomal 30S subunits but not for 70S ribosomes.</text>
</comment>
<evidence type="ECO:0000259" key="6">
    <source>
        <dbReference type="Pfam" id="PF01782"/>
    </source>
</evidence>
<protein>
    <recommendedName>
        <fullName evidence="5">Ribosome maturation factor RimM</fullName>
    </recommendedName>
</protein>
<dbReference type="OrthoDB" id="9810331at2"/>
<feature type="domain" description="RimM N-terminal" evidence="6">
    <location>
        <begin position="8"/>
        <end position="92"/>
    </location>
</feature>
<sequence>MTEQWLYVGKIVNTQGIRGEVRVVSVTDFPEERYAKGAVLYVRDQKNSTYEPLKVASYRRHKQFDCLMFENYNSINDVEKYKGCSLFVTKEQLSPLEQGDFYYHEIIGAQVVTDTGAKMGTVKEILSPGANDVWVVDTGKKDVLIPYISDVVKNVDVVHKTVIVHLIPGLVDDED</sequence>
<keyword evidence="9" id="KW-1185">Reference proteome</keyword>
<dbReference type="Proteomes" id="UP000198752">
    <property type="component" value="Unassembled WGS sequence"/>
</dbReference>
<dbReference type="InterPro" id="IPR002676">
    <property type="entry name" value="RimM_N"/>
</dbReference>
<dbReference type="HAMAP" id="MF_00014">
    <property type="entry name" value="Ribosome_mat_RimM"/>
    <property type="match status" value="1"/>
</dbReference>
<evidence type="ECO:0000313" key="9">
    <source>
        <dbReference type="Proteomes" id="UP000198752"/>
    </source>
</evidence>
<accession>A0A1I2NES7</accession>
<dbReference type="PANTHER" id="PTHR33692:SF1">
    <property type="entry name" value="RIBOSOME MATURATION FACTOR RIMM"/>
    <property type="match status" value="1"/>
</dbReference>
<evidence type="ECO:0000256" key="1">
    <source>
        <dbReference type="ARBA" id="ARBA00022490"/>
    </source>
</evidence>
<evidence type="ECO:0000256" key="5">
    <source>
        <dbReference type="HAMAP-Rule" id="MF_00014"/>
    </source>
</evidence>
<proteinExistence type="inferred from homology"/>
<comment type="subcellular location">
    <subcellularLocation>
        <location evidence="5">Cytoplasm</location>
    </subcellularLocation>
</comment>
<dbReference type="GO" id="GO:0006364">
    <property type="term" value="P:rRNA processing"/>
    <property type="evidence" value="ECO:0007669"/>
    <property type="project" value="UniProtKB-UniRule"/>
</dbReference>
<keyword evidence="4 5" id="KW-0143">Chaperone</keyword>
<keyword evidence="3 5" id="KW-0698">rRNA processing</keyword>
<comment type="domain">
    <text evidence="5">The PRC barrel domain binds ribosomal protein uS19.</text>
</comment>
<evidence type="ECO:0000256" key="4">
    <source>
        <dbReference type="ARBA" id="ARBA00023186"/>
    </source>
</evidence>
<dbReference type="InterPro" id="IPR027275">
    <property type="entry name" value="PRC-brl_dom"/>
</dbReference>
<comment type="similarity">
    <text evidence="5">Belongs to the RimM family.</text>
</comment>
<gene>
    <name evidence="5" type="primary">rimM</name>
    <name evidence="8" type="ORF">SAMN02982927_00442</name>
</gene>
<dbReference type="Pfam" id="PF05239">
    <property type="entry name" value="PRC"/>
    <property type="match status" value="1"/>
</dbReference>
<dbReference type="Pfam" id="PF01782">
    <property type="entry name" value="RimM"/>
    <property type="match status" value="1"/>
</dbReference>
<evidence type="ECO:0000256" key="2">
    <source>
        <dbReference type="ARBA" id="ARBA00022517"/>
    </source>
</evidence>
<dbReference type="InterPro" id="IPR009000">
    <property type="entry name" value="Transl_B-barrel_sf"/>
</dbReference>
<dbReference type="SUPFAM" id="SSF50447">
    <property type="entry name" value="Translation proteins"/>
    <property type="match status" value="1"/>
</dbReference>
<dbReference type="InterPro" id="IPR011961">
    <property type="entry name" value="RimM"/>
</dbReference>